<dbReference type="EMBL" id="CP050804">
    <property type="protein sequence ID" value="QJC21528.1"/>
    <property type="molecule type" value="Genomic_DNA"/>
</dbReference>
<evidence type="ECO:0000313" key="2">
    <source>
        <dbReference type="EMBL" id="QJC21528.1"/>
    </source>
</evidence>
<proteinExistence type="inferred from homology"/>
<evidence type="ECO:0000256" key="1">
    <source>
        <dbReference type="ARBA" id="ARBA00006479"/>
    </source>
</evidence>
<reference evidence="2 3" key="1">
    <citation type="submission" date="2020-03" db="EMBL/GenBank/DDBJ databases">
        <title>Complete genome of Arcanobacterium buesumensis sp. nov. strain 2701.</title>
        <authorList>
            <person name="Borowiak M."/>
            <person name="Alssahen M."/>
            <person name="Laemmler C."/>
            <person name="Malorny B."/>
            <person name="Hassan A."/>
            <person name="Prenger-Berninghoff E."/>
            <person name="Ploetz M."/>
            <person name="Abdulmawjood A."/>
        </authorList>
    </citation>
    <scope>NUCLEOTIDE SEQUENCE [LARGE SCALE GENOMIC DNA]</scope>
    <source>
        <strain evidence="2 3">2701</strain>
    </source>
</reference>
<comment type="similarity">
    <text evidence="1">Belongs to the ROK (NagC/XylR) family.</text>
</comment>
<dbReference type="Gene3D" id="3.30.420.40">
    <property type="match status" value="2"/>
</dbReference>
<evidence type="ECO:0000313" key="3">
    <source>
        <dbReference type="Proteomes" id="UP000502298"/>
    </source>
</evidence>
<dbReference type="Pfam" id="PF00480">
    <property type="entry name" value="ROK"/>
    <property type="match status" value="1"/>
</dbReference>
<sequence length="395" mass="42772">MSTVKSIQGATRRVQRRVNLLATYEQLVSGAYAISAIASNIGVTRPAAESIVDDLNKLGWLTQLQPDKSFGRPAIRWTVNSRTVYVLGLDIGAHHCTSMLSDLRGEVISEETIELPPDLPAQERLERASATGLTVIKKAELSKEDITLCAVASPGVIDNGIVRYFGGSGMPGWQGRNIVSEVSRAFGRRAIVAGDCALGALGEAWQGAAVGHDDVVYVLSGERTGAAAIINGRIHRGYLGAAGLIGELAPLRWREIEAGTYVQQLYETTNIPSRTEIFSKYYEDQQSREIVDDFADALALGTAAMILALGPSHVVLGGKYSTFADRYLTRFIDNLMDICPIMPEVSVSKLGSRAICLGAVRYGLDYINESLSQSVLSTDVFPSVEGFNQHFEHTF</sequence>
<accession>A0A6H2EIY7</accession>
<keyword evidence="3" id="KW-1185">Reference proteome</keyword>
<name>A0A6H2EIY7_9ACTO</name>
<dbReference type="KEGG" id="arca:HC352_02715"/>
<gene>
    <name evidence="2" type="ORF">HC352_02715</name>
</gene>
<dbReference type="Proteomes" id="UP000502298">
    <property type="component" value="Chromosome"/>
</dbReference>
<dbReference type="RefSeq" id="WP_168917468.1">
    <property type="nucleotide sequence ID" value="NZ_CP050804.1"/>
</dbReference>
<dbReference type="InterPro" id="IPR043129">
    <property type="entry name" value="ATPase_NBD"/>
</dbReference>
<organism evidence="2 3">
    <name type="scientific">Arcanobacterium buesumense</name>
    <dbReference type="NCBI Taxonomy" id="2722751"/>
    <lineage>
        <taxon>Bacteria</taxon>
        <taxon>Bacillati</taxon>
        <taxon>Actinomycetota</taxon>
        <taxon>Actinomycetes</taxon>
        <taxon>Actinomycetales</taxon>
        <taxon>Actinomycetaceae</taxon>
        <taxon>Arcanobacterium</taxon>
    </lineage>
</organism>
<dbReference type="CDD" id="cd23763">
    <property type="entry name" value="ASKHA_ATPase_ROK"/>
    <property type="match status" value="1"/>
</dbReference>
<dbReference type="PANTHER" id="PTHR18964">
    <property type="entry name" value="ROK (REPRESSOR, ORF, KINASE) FAMILY"/>
    <property type="match status" value="1"/>
</dbReference>
<dbReference type="PANTHER" id="PTHR18964:SF149">
    <property type="entry name" value="BIFUNCTIONAL UDP-N-ACETYLGLUCOSAMINE 2-EPIMERASE_N-ACETYLMANNOSAMINE KINASE"/>
    <property type="match status" value="1"/>
</dbReference>
<dbReference type="SUPFAM" id="SSF53067">
    <property type="entry name" value="Actin-like ATPase domain"/>
    <property type="match status" value="1"/>
</dbReference>
<protein>
    <submittedName>
        <fullName evidence="2">ROK family protein</fullName>
    </submittedName>
</protein>
<dbReference type="InterPro" id="IPR000600">
    <property type="entry name" value="ROK"/>
</dbReference>
<dbReference type="AlphaFoldDB" id="A0A6H2EIY7"/>